<feature type="transmembrane region" description="Helical" evidence="1">
    <location>
        <begin position="35"/>
        <end position="68"/>
    </location>
</feature>
<protein>
    <submittedName>
        <fullName evidence="2">Uncharacterized protein</fullName>
    </submittedName>
</protein>
<evidence type="ECO:0000256" key="1">
    <source>
        <dbReference type="SAM" id="Phobius"/>
    </source>
</evidence>
<keyword evidence="1" id="KW-0472">Membrane</keyword>
<sequence>MSIPSEYQPCIKQHGGSRQQGTVVPNRQKNAKGGIFWALLWYCWGFMFLPLGFAFFHSFSLFFCTIFFQPPLYCRSAAVLWLMCLPASSFFSLLFSSSFSGRFSLNRRHDIP</sequence>
<proteinExistence type="predicted"/>
<feature type="transmembrane region" description="Helical" evidence="1">
    <location>
        <begin position="80"/>
        <end position="99"/>
    </location>
</feature>
<evidence type="ECO:0000313" key="3">
    <source>
        <dbReference type="Proteomes" id="UP000326198"/>
    </source>
</evidence>
<accession>A0A5N7B0B1</accession>
<reference evidence="2 3" key="1">
    <citation type="submission" date="2019-04" db="EMBL/GenBank/DDBJ databases">
        <title>Friends and foes A comparative genomics studyof 23 Aspergillus species from section Flavi.</title>
        <authorList>
            <consortium name="DOE Joint Genome Institute"/>
            <person name="Kjaerbolling I."/>
            <person name="Vesth T."/>
            <person name="Frisvad J.C."/>
            <person name="Nybo J.L."/>
            <person name="Theobald S."/>
            <person name="Kildgaard S."/>
            <person name="Isbrandt T."/>
            <person name="Kuo A."/>
            <person name="Sato A."/>
            <person name="Lyhne E.K."/>
            <person name="Kogle M.E."/>
            <person name="Wiebenga A."/>
            <person name="Kun R.S."/>
            <person name="Lubbers R.J."/>
            <person name="Makela M.R."/>
            <person name="Barry K."/>
            <person name="Chovatia M."/>
            <person name="Clum A."/>
            <person name="Daum C."/>
            <person name="Haridas S."/>
            <person name="He G."/>
            <person name="LaButti K."/>
            <person name="Lipzen A."/>
            <person name="Mondo S."/>
            <person name="Riley R."/>
            <person name="Salamov A."/>
            <person name="Simmons B.A."/>
            <person name="Magnuson J.K."/>
            <person name="Henrissat B."/>
            <person name="Mortensen U.H."/>
            <person name="Larsen T.O."/>
            <person name="Devries R.P."/>
            <person name="Grigoriev I.V."/>
            <person name="Machida M."/>
            <person name="Baker S.E."/>
            <person name="Andersen M.R."/>
        </authorList>
    </citation>
    <scope>NUCLEOTIDE SEQUENCE [LARGE SCALE GENOMIC DNA]</scope>
    <source>
        <strain evidence="2 3">IBT 29228</strain>
    </source>
</reference>
<keyword evidence="3" id="KW-1185">Reference proteome</keyword>
<dbReference type="Proteomes" id="UP000326198">
    <property type="component" value="Unassembled WGS sequence"/>
</dbReference>
<organism evidence="2 3">
    <name type="scientific">Aspergillus bertholletiae</name>
    <dbReference type="NCBI Taxonomy" id="1226010"/>
    <lineage>
        <taxon>Eukaryota</taxon>
        <taxon>Fungi</taxon>
        <taxon>Dikarya</taxon>
        <taxon>Ascomycota</taxon>
        <taxon>Pezizomycotina</taxon>
        <taxon>Eurotiomycetes</taxon>
        <taxon>Eurotiomycetidae</taxon>
        <taxon>Eurotiales</taxon>
        <taxon>Aspergillaceae</taxon>
        <taxon>Aspergillus</taxon>
        <taxon>Aspergillus subgen. Circumdati</taxon>
    </lineage>
</organism>
<dbReference type="AlphaFoldDB" id="A0A5N7B0B1"/>
<keyword evidence="1" id="KW-0812">Transmembrane</keyword>
<gene>
    <name evidence="2" type="ORF">BDV26DRAFT_14104</name>
</gene>
<keyword evidence="1" id="KW-1133">Transmembrane helix</keyword>
<dbReference type="EMBL" id="ML736260">
    <property type="protein sequence ID" value="KAE8375443.1"/>
    <property type="molecule type" value="Genomic_DNA"/>
</dbReference>
<evidence type="ECO:0000313" key="2">
    <source>
        <dbReference type="EMBL" id="KAE8375443.1"/>
    </source>
</evidence>
<name>A0A5N7B0B1_9EURO</name>